<evidence type="ECO:0000256" key="1">
    <source>
        <dbReference type="SAM" id="SignalP"/>
    </source>
</evidence>
<dbReference type="AlphaFoldDB" id="A0A4R5BEP9"/>
<keyword evidence="3" id="KW-1185">Reference proteome</keyword>
<dbReference type="OrthoDB" id="3483105at2"/>
<name>A0A4R5BEP9_9ACTN</name>
<feature type="chain" id="PRO_5020572004" description="SH3 domain-containing protein" evidence="1">
    <location>
        <begin position="31"/>
        <end position="112"/>
    </location>
</feature>
<comment type="caution">
    <text evidence="2">The sequence shown here is derived from an EMBL/GenBank/DDBJ whole genome shotgun (WGS) entry which is preliminary data.</text>
</comment>
<dbReference type="EMBL" id="SMKU01000105">
    <property type="protein sequence ID" value="TDD84085.1"/>
    <property type="molecule type" value="Genomic_DNA"/>
</dbReference>
<dbReference type="Proteomes" id="UP000294513">
    <property type="component" value="Unassembled WGS sequence"/>
</dbReference>
<reference evidence="2 3" key="1">
    <citation type="submission" date="2019-03" db="EMBL/GenBank/DDBJ databases">
        <title>Draft genome sequences of novel Actinobacteria.</title>
        <authorList>
            <person name="Sahin N."/>
            <person name="Ay H."/>
            <person name="Saygin H."/>
        </authorList>
    </citation>
    <scope>NUCLEOTIDE SEQUENCE [LARGE SCALE GENOMIC DNA]</scope>
    <source>
        <strain evidence="2 3">H3C3</strain>
    </source>
</reference>
<evidence type="ECO:0000313" key="3">
    <source>
        <dbReference type="Proteomes" id="UP000294513"/>
    </source>
</evidence>
<proteinExistence type="predicted"/>
<evidence type="ECO:0000313" key="2">
    <source>
        <dbReference type="EMBL" id="TDD84085.1"/>
    </source>
</evidence>
<feature type="signal peptide" evidence="1">
    <location>
        <begin position="1"/>
        <end position="30"/>
    </location>
</feature>
<protein>
    <recommendedName>
        <fullName evidence="4">SH3 domain-containing protein</fullName>
    </recommendedName>
</protein>
<accession>A0A4R5BEP9</accession>
<sequence length="112" mass="11989">MRSTIRTGIALSISGLATGGLALLAPASEAQVTTAPTSVAVAQRPPVCRYTVEARHGLHVRQKPGGRILGVLPNGKIIFADCRATHGWVQLRGGVKQKFVGKYVAHRYLARY</sequence>
<dbReference type="RefSeq" id="WP_131895569.1">
    <property type="nucleotide sequence ID" value="NZ_SMKU01000105.1"/>
</dbReference>
<gene>
    <name evidence="2" type="ORF">E1298_20385</name>
</gene>
<evidence type="ECO:0008006" key="4">
    <source>
        <dbReference type="Google" id="ProtNLM"/>
    </source>
</evidence>
<keyword evidence="1" id="KW-0732">Signal</keyword>
<organism evidence="2 3">
    <name type="scientific">Actinomadura rubrisoli</name>
    <dbReference type="NCBI Taxonomy" id="2530368"/>
    <lineage>
        <taxon>Bacteria</taxon>
        <taxon>Bacillati</taxon>
        <taxon>Actinomycetota</taxon>
        <taxon>Actinomycetes</taxon>
        <taxon>Streptosporangiales</taxon>
        <taxon>Thermomonosporaceae</taxon>
        <taxon>Actinomadura</taxon>
    </lineage>
</organism>